<dbReference type="Proteomes" id="UP001597135">
    <property type="component" value="Unassembled WGS sequence"/>
</dbReference>
<dbReference type="Gene3D" id="1.20.5.170">
    <property type="match status" value="1"/>
</dbReference>
<evidence type="ECO:0000256" key="1">
    <source>
        <dbReference type="SAM" id="Coils"/>
    </source>
</evidence>
<proteinExistence type="predicted"/>
<keyword evidence="2" id="KW-0812">Transmembrane</keyword>
<keyword evidence="2" id="KW-0472">Membrane</keyword>
<keyword evidence="2" id="KW-1133">Transmembrane helix</keyword>
<gene>
    <name evidence="3" type="ORF">ACFQ4E_10740</name>
</gene>
<accession>A0ABW3ZIQ8</accession>
<dbReference type="RefSeq" id="WP_386803371.1">
    <property type="nucleotide sequence ID" value="NZ_JBHTMU010000016.1"/>
</dbReference>
<protein>
    <recommendedName>
        <fullName evidence="5">DUF2730 family protein</fullName>
    </recommendedName>
</protein>
<feature type="transmembrane region" description="Helical" evidence="2">
    <location>
        <begin position="13"/>
        <end position="32"/>
    </location>
</feature>
<feature type="coiled-coil region" evidence="1">
    <location>
        <begin position="51"/>
        <end position="78"/>
    </location>
</feature>
<name>A0ABW3ZIQ8_9RHOB</name>
<evidence type="ECO:0008006" key="5">
    <source>
        <dbReference type="Google" id="ProtNLM"/>
    </source>
</evidence>
<dbReference type="EMBL" id="JBHTMU010000016">
    <property type="protein sequence ID" value="MFD1342898.1"/>
    <property type="molecule type" value="Genomic_DNA"/>
</dbReference>
<keyword evidence="4" id="KW-1185">Reference proteome</keyword>
<evidence type="ECO:0000313" key="4">
    <source>
        <dbReference type="Proteomes" id="UP001597135"/>
    </source>
</evidence>
<evidence type="ECO:0000313" key="3">
    <source>
        <dbReference type="EMBL" id="MFD1342898.1"/>
    </source>
</evidence>
<comment type="caution">
    <text evidence="3">The sequence shown here is derived from an EMBL/GenBank/DDBJ whole genome shotgun (WGS) entry which is preliminary data.</text>
</comment>
<evidence type="ECO:0000256" key="2">
    <source>
        <dbReference type="SAM" id="Phobius"/>
    </source>
</evidence>
<reference evidence="4" key="1">
    <citation type="journal article" date="2019" name="Int. J. Syst. Evol. Microbiol.">
        <title>The Global Catalogue of Microorganisms (GCM) 10K type strain sequencing project: providing services to taxonomists for standard genome sequencing and annotation.</title>
        <authorList>
            <consortium name="The Broad Institute Genomics Platform"/>
            <consortium name="The Broad Institute Genome Sequencing Center for Infectious Disease"/>
            <person name="Wu L."/>
            <person name="Ma J."/>
        </authorList>
    </citation>
    <scope>NUCLEOTIDE SEQUENCE [LARGE SCALE GENOMIC DNA]</scope>
    <source>
        <strain evidence="4">CCUG 62953</strain>
    </source>
</reference>
<keyword evidence="1" id="KW-0175">Coiled coil</keyword>
<organism evidence="3 4">
    <name type="scientific">Litorisediminicola beolgyonensis</name>
    <dbReference type="NCBI Taxonomy" id="1173614"/>
    <lineage>
        <taxon>Bacteria</taxon>
        <taxon>Pseudomonadati</taxon>
        <taxon>Pseudomonadota</taxon>
        <taxon>Alphaproteobacteria</taxon>
        <taxon>Rhodobacterales</taxon>
        <taxon>Paracoccaceae</taxon>
        <taxon>Litorisediminicola</taxon>
    </lineage>
</organism>
<sequence>MGELFEWLKLTEVIVGLVVLMISSGAGVFLWWDRRSRSYVDSRTIGVESSNARVTERLQKLEENVDKLERDVSSIKDRLDALPTARDFMEVKVAMEGMKSTLQQLSGMTQTLYKAAFIASGGKS</sequence>